<dbReference type="GO" id="GO:0005829">
    <property type="term" value="C:cytosol"/>
    <property type="evidence" value="ECO:0007669"/>
    <property type="project" value="TreeGrafter"/>
</dbReference>
<dbReference type="RefSeq" id="WP_171834447.1">
    <property type="nucleotide sequence ID" value="NZ_CP053708.1"/>
</dbReference>
<protein>
    <recommendedName>
        <fullName evidence="2">Nucleoid-associated protein HN018_04835</fullName>
    </recommendedName>
</protein>
<dbReference type="PIRSF" id="PIRSF004555">
    <property type="entry name" value="UCP004555"/>
    <property type="match status" value="1"/>
</dbReference>
<comment type="subunit">
    <text evidence="2">Homodimer.</text>
</comment>
<dbReference type="AlphaFoldDB" id="A0A6M8HM39"/>
<keyword evidence="3" id="KW-0175">Coiled coil</keyword>
<feature type="coiled-coil region" evidence="3">
    <location>
        <begin position="4"/>
        <end position="31"/>
    </location>
</feature>
<dbReference type="KEGG" id="lck:HN018_04835"/>
<dbReference type="HAMAP" id="MF_00274">
    <property type="entry name" value="DNA_YbaB_EbfC"/>
    <property type="match status" value="1"/>
</dbReference>
<sequence length="107" mass="11445">MKNLAGLMKQASQMQAKMEEMQAGLATLEIEGAAGAGMVSVTLTGKGDLKRIRIDPKLADPAEMEMLEDLIIAAHAEARRHLEVRTGAEMEKVTGGLNLPAGMKLPF</sequence>
<keyword evidence="1 2" id="KW-0238">DNA-binding</keyword>
<accession>A0A6M8HM39</accession>
<evidence type="ECO:0000313" key="5">
    <source>
        <dbReference type="Proteomes" id="UP000500767"/>
    </source>
</evidence>
<dbReference type="GO" id="GO:0003677">
    <property type="term" value="F:DNA binding"/>
    <property type="evidence" value="ECO:0007669"/>
    <property type="project" value="UniProtKB-UniRule"/>
</dbReference>
<dbReference type="Proteomes" id="UP000500767">
    <property type="component" value="Chromosome"/>
</dbReference>
<gene>
    <name evidence="4" type="ORF">HN018_04835</name>
</gene>
<evidence type="ECO:0000256" key="3">
    <source>
        <dbReference type="SAM" id="Coils"/>
    </source>
</evidence>
<dbReference type="PANTHER" id="PTHR33449">
    <property type="entry name" value="NUCLEOID-ASSOCIATED PROTEIN YBAB"/>
    <property type="match status" value="1"/>
</dbReference>
<proteinExistence type="inferred from homology"/>
<name>A0A6M8HM39_9PROT</name>
<evidence type="ECO:0000313" key="4">
    <source>
        <dbReference type="EMBL" id="QKE89453.1"/>
    </source>
</evidence>
<organism evidence="4 5">
    <name type="scientific">Lichenicola cladoniae</name>
    <dbReference type="NCBI Taxonomy" id="1484109"/>
    <lineage>
        <taxon>Bacteria</taxon>
        <taxon>Pseudomonadati</taxon>
        <taxon>Pseudomonadota</taxon>
        <taxon>Alphaproteobacteria</taxon>
        <taxon>Acetobacterales</taxon>
        <taxon>Acetobacteraceae</taxon>
        <taxon>Lichenicola</taxon>
    </lineage>
</organism>
<keyword evidence="5" id="KW-1185">Reference proteome</keyword>
<evidence type="ECO:0000256" key="2">
    <source>
        <dbReference type="HAMAP-Rule" id="MF_00274"/>
    </source>
</evidence>
<comment type="similarity">
    <text evidence="2">Belongs to the YbaB/EbfC family.</text>
</comment>
<dbReference type="SUPFAM" id="SSF82607">
    <property type="entry name" value="YbaB-like"/>
    <property type="match status" value="1"/>
</dbReference>
<evidence type="ECO:0000256" key="1">
    <source>
        <dbReference type="ARBA" id="ARBA00023125"/>
    </source>
</evidence>
<dbReference type="PANTHER" id="PTHR33449:SF1">
    <property type="entry name" value="NUCLEOID-ASSOCIATED PROTEIN YBAB"/>
    <property type="match status" value="1"/>
</dbReference>
<dbReference type="InterPro" id="IPR004401">
    <property type="entry name" value="YbaB/EbfC"/>
</dbReference>
<dbReference type="GO" id="GO:0043590">
    <property type="term" value="C:bacterial nucleoid"/>
    <property type="evidence" value="ECO:0007669"/>
    <property type="project" value="UniProtKB-UniRule"/>
</dbReference>
<keyword evidence="2" id="KW-0963">Cytoplasm</keyword>
<comment type="function">
    <text evidence="2">Binds to DNA and alters its conformation. May be involved in regulation of gene expression, nucleoid organization and DNA protection.</text>
</comment>
<dbReference type="NCBIfam" id="TIGR00103">
    <property type="entry name" value="DNA_YbaB_EbfC"/>
    <property type="match status" value="1"/>
</dbReference>
<comment type="subcellular location">
    <subcellularLocation>
        <location evidence="2">Cytoplasm</location>
        <location evidence="2">Nucleoid</location>
    </subcellularLocation>
</comment>
<dbReference type="Pfam" id="PF02575">
    <property type="entry name" value="YbaB_DNA_bd"/>
    <property type="match status" value="1"/>
</dbReference>
<dbReference type="Gene3D" id="3.30.1310.10">
    <property type="entry name" value="Nucleoid-associated protein YbaB-like domain"/>
    <property type="match status" value="1"/>
</dbReference>
<reference evidence="4 5" key="1">
    <citation type="journal article" date="2014" name="World J. Microbiol. Biotechnol.">
        <title>Biodiversity and physiological characteristics of Antarctic and Arctic lichens-associated bacteria.</title>
        <authorList>
            <person name="Lee Y.M."/>
            <person name="Kim E.H."/>
            <person name="Lee H.K."/>
            <person name="Hong S.G."/>
        </authorList>
    </citation>
    <scope>NUCLEOTIDE SEQUENCE [LARGE SCALE GENOMIC DNA]</scope>
    <source>
        <strain evidence="4 5">PAMC 26569</strain>
    </source>
</reference>
<dbReference type="InterPro" id="IPR036894">
    <property type="entry name" value="YbaB-like_sf"/>
</dbReference>
<dbReference type="EMBL" id="CP053708">
    <property type="protein sequence ID" value="QKE89453.1"/>
    <property type="molecule type" value="Genomic_DNA"/>
</dbReference>